<dbReference type="Pfam" id="PF21351">
    <property type="entry name" value="TetR_C_41"/>
    <property type="match status" value="1"/>
</dbReference>
<protein>
    <submittedName>
        <fullName evidence="6">Transcriptional regulator, TetR family</fullName>
    </submittedName>
</protein>
<dbReference type="AlphaFoldDB" id="A7HV90"/>
<dbReference type="HOGENOM" id="CLU_069356_24_2_5"/>
<accession>A7HV90</accession>
<keyword evidence="2 4" id="KW-0238">DNA-binding</keyword>
<dbReference type="SUPFAM" id="SSF46689">
    <property type="entry name" value="Homeodomain-like"/>
    <property type="match status" value="1"/>
</dbReference>
<dbReference type="STRING" id="402881.Plav_2209"/>
<proteinExistence type="predicted"/>
<dbReference type="InterPro" id="IPR050109">
    <property type="entry name" value="HTH-type_TetR-like_transc_reg"/>
</dbReference>
<feature type="DNA-binding region" description="H-T-H motif" evidence="4">
    <location>
        <begin position="38"/>
        <end position="57"/>
    </location>
</feature>
<name>A7HV90_PARL1</name>
<evidence type="ECO:0000313" key="7">
    <source>
        <dbReference type="Proteomes" id="UP000006377"/>
    </source>
</evidence>
<dbReference type="Proteomes" id="UP000006377">
    <property type="component" value="Chromosome"/>
</dbReference>
<dbReference type="PANTHER" id="PTHR30055">
    <property type="entry name" value="HTH-TYPE TRANSCRIPTIONAL REGULATOR RUTR"/>
    <property type="match status" value="1"/>
</dbReference>
<dbReference type="GO" id="GO:0003700">
    <property type="term" value="F:DNA-binding transcription factor activity"/>
    <property type="evidence" value="ECO:0007669"/>
    <property type="project" value="TreeGrafter"/>
</dbReference>
<dbReference type="InterPro" id="IPR009057">
    <property type="entry name" value="Homeodomain-like_sf"/>
</dbReference>
<dbReference type="Gene3D" id="1.10.357.10">
    <property type="entry name" value="Tetracycline Repressor, domain 2"/>
    <property type="match status" value="1"/>
</dbReference>
<keyword evidence="3" id="KW-0804">Transcription</keyword>
<dbReference type="eggNOG" id="COG1309">
    <property type="taxonomic scope" value="Bacteria"/>
</dbReference>
<keyword evidence="1" id="KW-0805">Transcription regulation</keyword>
<dbReference type="Pfam" id="PF00440">
    <property type="entry name" value="TetR_N"/>
    <property type="match status" value="1"/>
</dbReference>
<sequence length="205" mass="22905">MNMPVSRSAPAKKPSKNREQLLAAARRLFGLRGYGEVGTEEIVREAGVTRGALYYQFADKQDLFRALFISMLHEIGHEVFEETMARVTHDTEDLMVGTQMLLDVYSRAEVKQIVLIDGPAVLGWNEWRDLQEPLHQAMLTHALQHLVDEGWLAPQPLEPVASLIAGALMQAGLAIANADDPAEARKIYGRGLETLVEGFTRRRND</sequence>
<evidence type="ECO:0000256" key="4">
    <source>
        <dbReference type="PROSITE-ProRule" id="PRU00335"/>
    </source>
</evidence>
<organism evidence="6 7">
    <name type="scientific">Parvibaculum lavamentivorans (strain DS-1 / DSM 13023 / NCIMB 13966)</name>
    <dbReference type="NCBI Taxonomy" id="402881"/>
    <lineage>
        <taxon>Bacteria</taxon>
        <taxon>Pseudomonadati</taxon>
        <taxon>Pseudomonadota</taxon>
        <taxon>Alphaproteobacteria</taxon>
        <taxon>Hyphomicrobiales</taxon>
        <taxon>Parvibaculaceae</taxon>
        <taxon>Parvibaculum</taxon>
    </lineage>
</organism>
<dbReference type="RefSeq" id="WP_012111128.1">
    <property type="nucleotide sequence ID" value="NC_009719.1"/>
</dbReference>
<dbReference type="OrthoDB" id="9805134at2"/>
<gene>
    <name evidence="6" type="ordered locus">Plav_2209</name>
</gene>
<evidence type="ECO:0000259" key="5">
    <source>
        <dbReference type="PROSITE" id="PS50977"/>
    </source>
</evidence>
<dbReference type="InterPro" id="IPR001647">
    <property type="entry name" value="HTH_TetR"/>
</dbReference>
<dbReference type="PROSITE" id="PS50977">
    <property type="entry name" value="HTH_TETR_2"/>
    <property type="match status" value="1"/>
</dbReference>
<dbReference type="PANTHER" id="PTHR30055:SF234">
    <property type="entry name" value="HTH-TYPE TRANSCRIPTIONAL REGULATOR BETI"/>
    <property type="match status" value="1"/>
</dbReference>
<keyword evidence="7" id="KW-1185">Reference proteome</keyword>
<dbReference type="GO" id="GO:0000976">
    <property type="term" value="F:transcription cis-regulatory region binding"/>
    <property type="evidence" value="ECO:0007669"/>
    <property type="project" value="TreeGrafter"/>
</dbReference>
<reference evidence="6 7" key="1">
    <citation type="journal article" date="2011" name="Stand. Genomic Sci.">
        <title>Complete genome sequence of Parvibaculum lavamentivorans type strain (DS-1(T)).</title>
        <authorList>
            <person name="Schleheck D."/>
            <person name="Weiss M."/>
            <person name="Pitluck S."/>
            <person name="Bruce D."/>
            <person name="Land M.L."/>
            <person name="Han S."/>
            <person name="Saunders E."/>
            <person name="Tapia R."/>
            <person name="Detter C."/>
            <person name="Brettin T."/>
            <person name="Han J."/>
            <person name="Woyke T."/>
            <person name="Goodwin L."/>
            <person name="Pennacchio L."/>
            <person name="Nolan M."/>
            <person name="Cook A.M."/>
            <person name="Kjelleberg S."/>
            <person name="Thomas T."/>
        </authorList>
    </citation>
    <scope>NUCLEOTIDE SEQUENCE [LARGE SCALE GENOMIC DNA]</scope>
    <source>
        <strain evidence="7">DS-1 / DSM 13023 / NCIMB 13966</strain>
    </source>
</reference>
<evidence type="ECO:0000256" key="2">
    <source>
        <dbReference type="ARBA" id="ARBA00023125"/>
    </source>
</evidence>
<evidence type="ECO:0000256" key="1">
    <source>
        <dbReference type="ARBA" id="ARBA00023015"/>
    </source>
</evidence>
<dbReference type="KEGG" id="pla:Plav_2209"/>
<dbReference type="InterPro" id="IPR049484">
    <property type="entry name" value="Rv0078-like_C"/>
</dbReference>
<feature type="domain" description="HTH tetR-type" evidence="5">
    <location>
        <begin position="15"/>
        <end position="75"/>
    </location>
</feature>
<dbReference type="PRINTS" id="PR00455">
    <property type="entry name" value="HTHTETR"/>
</dbReference>
<evidence type="ECO:0000313" key="6">
    <source>
        <dbReference type="EMBL" id="ABS63823.1"/>
    </source>
</evidence>
<evidence type="ECO:0000256" key="3">
    <source>
        <dbReference type="ARBA" id="ARBA00023163"/>
    </source>
</evidence>
<dbReference type="EMBL" id="CP000774">
    <property type="protein sequence ID" value="ABS63823.1"/>
    <property type="molecule type" value="Genomic_DNA"/>
</dbReference>